<dbReference type="GO" id="GO:0035269">
    <property type="term" value="P:protein O-linked glycosylation via mannose"/>
    <property type="evidence" value="ECO:0007669"/>
    <property type="project" value="TreeGrafter"/>
</dbReference>
<keyword evidence="2 3" id="KW-0802">TPR repeat</keyword>
<proteinExistence type="predicted"/>
<dbReference type="InterPro" id="IPR013105">
    <property type="entry name" value="TPR_2"/>
</dbReference>
<reference evidence="7" key="1">
    <citation type="submission" date="2017-02" db="UniProtKB">
        <authorList>
            <consortium name="WormBaseParasite"/>
        </authorList>
    </citation>
    <scope>IDENTIFICATION</scope>
</reference>
<evidence type="ECO:0000256" key="2">
    <source>
        <dbReference type="ARBA" id="ARBA00022803"/>
    </source>
</evidence>
<dbReference type="InterPro" id="IPR052384">
    <property type="entry name" value="TMTC_O-mannosyltransferase"/>
</dbReference>
<feature type="transmembrane region" description="Helical" evidence="5">
    <location>
        <begin position="15"/>
        <end position="34"/>
    </location>
</feature>
<evidence type="ECO:0000256" key="3">
    <source>
        <dbReference type="PROSITE-ProRule" id="PRU00339"/>
    </source>
</evidence>
<dbReference type="Gene3D" id="1.25.40.10">
    <property type="entry name" value="Tetratricopeptide repeat domain"/>
    <property type="match status" value="2"/>
</dbReference>
<dbReference type="WBParaSite" id="ALUE_0000777801-mRNA-1">
    <property type="protein sequence ID" value="ALUE_0000777801-mRNA-1"/>
    <property type="gene ID" value="ALUE_0000777801"/>
</dbReference>
<dbReference type="InterPro" id="IPR011990">
    <property type="entry name" value="TPR-like_helical_dom_sf"/>
</dbReference>
<dbReference type="SMART" id="SM00028">
    <property type="entry name" value="TPR"/>
    <property type="match status" value="8"/>
</dbReference>
<feature type="repeat" description="TPR" evidence="3">
    <location>
        <begin position="439"/>
        <end position="472"/>
    </location>
</feature>
<evidence type="ECO:0000313" key="7">
    <source>
        <dbReference type="WBParaSite" id="ALUE_0000777801-mRNA-1"/>
    </source>
</evidence>
<dbReference type="PROSITE" id="PS50293">
    <property type="entry name" value="TPR_REGION"/>
    <property type="match status" value="4"/>
</dbReference>
<dbReference type="InterPro" id="IPR019734">
    <property type="entry name" value="TPR_rpt"/>
</dbReference>
<feature type="region of interest" description="Disordered" evidence="4">
    <location>
        <begin position="73"/>
        <end position="95"/>
    </location>
</feature>
<feature type="compositionally biased region" description="Polar residues" evidence="4">
    <location>
        <begin position="83"/>
        <end position="95"/>
    </location>
</feature>
<protein>
    <submittedName>
        <fullName evidence="7">Dolichyl-phosphate-mannose--protein mannosyltransferase</fullName>
    </submittedName>
</protein>
<dbReference type="PANTHER" id="PTHR44216:SF3">
    <property type="entry name" value="PROTEIN O-MANNOSYL-TRANSFERASE TMTC2"/>
    <property type="match status" value="1"/>
</dbReference>
<accession>A0A0M3HX13</accession>
<dbReference type="SUPFAM" id="SSF48452">
    <property type="entry name" value="TPR-like"/>
    <property type="match status" value="2"/>
</dbReference>
<dbReference type="GO" id="GO:0005789">
    <property type="term" value="C:endoplasmic reticulum membrane"/>
    <property type="evidence" value="ECO:0007669"/>
    <property type="project" value="TreeGrafter"/>
</dbReference>
<feature type="repeat" description="TPR" evidence="3">
    <location>
        <begin position="207"/>
        <end position="240"/>
    </location>
</feature>
<dbReference type="PANTHER" id="PTHR44216">
    <property type="entry name" value="PROTEIN O-MANNOSYL-TRANSFERASE TMTC2"/>
    <property type="match status" value="1"/>
</dbReference>
<dbReference type="PROSITE" id="PS50005">
    <property type="entry name" value="TPR"/>
    <property type="match status" value="5"/>
</dbReference>
<dbReference type="GO" id="GO:0000030">
    <property type="term" value="F:mannosyltransferase activity"/>
    <property type="evidence" value="ECO:0007669"/>
    <property type="project" value="TreeGrafter"/>
</dbReference>
<dbReference type="Proteomes" id="UP000036681">
    <property type="component" value="Unplaced"/>
</dbReference>
<name>A0A0M3HX13_ASCLU</name>
<evidence type="ECO:0000256" key="5">
    <source>
        <dbReference type="SAM" id="Phobius"/>
    </source>
</evidence>
<feature type="transmembrane region" description="Helical" evidence="5">
    <location>
        <begin position="135"/>
        <end position="155"/>
    </location>
</feature>
<dbReference type="Pfam" id="PF00515">
    <property type="entry name" value="TPR_1"/>
    <property type="match status" value="1"/>
</dbReference>
<feature type="repeat" description="TPR" evidence="3">
    <location>
        <begin position="506"/>
        <end position="539"/>
    </location>
</feature>
<keyword evidence="6" id="KW-1185">Reference proteome</keyword>
<keyword evidence="5" id="KW-1133">Transmembrane helix</keyword>
<feature type="repeat" description="TPR" evidence="3">
    <location>
        <begin position="371"/>
        <end position="404"/>
    </location>
</feature>
<keyword evidence="1" id="KW-0677">Repeat</keyword>
<feature type="repeat" description="TPR" evidence="3">
    <location>
        <begin position="241"/>
        <end position="274"/>
    </location>
</feature>
<evidence type="ECO:0000313" key="6">
    <source>
        <dbReference type="Proteomes" id="UP000036681"/>
    </source>
</evidence>
<feature type="transmembrane region" description="Helical" evidence="5">
    <location>
        <begin position="106"/>
        <end position="129"/>
    </location>
</feature>
<keyword evidence="5" id="KW-0812">Transmembrane</keyword>
<dbReference type="Pfam" id="PF07719">
    <property type="entry name" value="TPR_2"/>
    <property type="match status" value="1"/>
</dbReference>
<dbReference type="Pfam" id="PF13432">
    <property type="entry name" value="TPR_16"/>
    <property type="match status" value="1"/>
</dbReference>
<dbReference type="AlphaFoldDB" id="A0A0M3HX13"/>
<evidence type="ECO:0000256" key="1">
    <source>
        <dbReference type="ARBA" id="ARBA00022737"/>
    </source>
</evidence>
<sequence>MNAIKPIESPLEWRFLGTWLCYMILIFSTLRLFLSLPSCSKSTISEVERRCESRSPSPKFDINANIIKRRKRGHFHDDRAQSSRRSTPTCSVTSDSTEKIDQNMQWLLSIALLVLPHVPASNLLVYVGFVVAERILYLPSTGFCILITLIIDRLYRSLSRTQRFMRKLVEVFCICLLLAHTIRLTKRNVEWGDEEALYRSALLINPAKAYANLGNVLARRGQKEEAQRAYRLALEHRPNMADTHYNLGVLYQEIGDYARAVSSYHTAIIYRPTLASAHLNLGLCLWHQGKHDIAEQVFRHCLLLDSAGLKIPRGHRTAQAACAYNLGVMLAKLYRHSDAIVAYTKRIVEAVDPSFLLQAFEFMDGDYEGLASTLNMMGESLSQIGQLKQAEDYFRRALTVAPSHIPAYLTFSQLRLKQRMYSDALELLESAHRVDRENAMVHFHLGMYFSSMNDHPKALKHFKKALNLDPNNADTVAAIAHSHRQSGENFEAEKYYERLVGMSGTAIAFSNYAAILHLNGKYEQAEVMYKKAIRINPNDAICNDNLNKLHRLMSR</sequence>
<organism evidence="6 7">
    <name type="scientific">Ascaris lumbricoides</name>
    <name type="common">Giant roundworm</name>
    <dbReference type="NCBI Taxonomy" id="6252"/>
    <lineage>
        <taxon>Eukaryota</taxon>
        <taxon>Metazoa</taxon>
        <taxon>Ecdysozoa</taxon>
        <taxon>Nematoda</taxon>
        <taxon>Chromadorea</taxon>
        <taxon>Rhabditida</taxon>
        <taxon>Spirurina</taxon>
        <taxon>Ascaridomorpha</taxon>
        <taxon>Ascaridoidea</taxon>
        <taxon>Ascarididae</taxon>
        <taxon>Ascaris</taxon>
    </lineage>
</organism>
<evidence type="ECO:0000256" key="4">
    <source>
        <dbReference type="SAM" id="MobiDB-lite"/>
    </source>
</evidence>
<keyword evidence="5" id="KW-0472">Membrane</keyword>
<dbReference type="Pfam" id="PF13181">
    <property type="entry name" value="TPR_8"/>
    <property type="match status" value="2"/>
</dbReference>